<evidence type="ECO:0000313" key="3">
    <source>
        <dbReference type="Proteomes" id="UP001626550"/>
    </source>
</evidence>
<evidence type="ECO:0000259" key="1">
    <source>
        <dbReference type="Pfam" id="PF25429"/>
    </source>
</evidence>
<dbReference type="GO" id="GO:0003677">
    <property type="term" value="F:DNA binding"/>
    <property type="evidence" value="ECO:0007669"/>
    <property type="project" value="UniProtKB-KW"/>
</dbReference>
<reference evidence="2 3" key="1">
    <citation type="submission" date="2024-11" db="EMBL/GenBank/DDBJ databases">
        <title>Adaptive evolution of stress response genes in parasites aligns with host niche diversity.</title>
        <authorList>
            <person name="Hahn C."/>
            <person name="Resl P."/>
        </authorList>
    </citation>
    <scope>NUCLEOTIDE SEQUENCE [LARGE SCALE GENOMIC DNA]</scope>
    <source>
        <strain evidence="2">EGGRZ-B1_66</strain>
        <tissue evidence="2">Body</tissue>
    </source>
</reference>
<evidence type="ECO:0000313" key="2">
    <source>
        <dbReference type="EMBL" id="KAL3308965.1"/>
    </source>
</evidence>
<protein>
    <recommendedName>
        <fullName evidence="1">POGZ/Z280C-D-like double Zinc finger domain-containing protein</fullName>
    </recommendedName>
</protein>
<organism evidence="2 3">
    <name type="scientific">Cichlidogyrus casuarinus</name>
    <dbReference type="NCBI Taxonomy" id="1844966"/>
    <lineage>
        <taxon>Eukaryota</taxon>
        <taxon>Metazoa</taxon>
        <taxon>Spiralia</taxon>
        <taxon>Lophotrochozoa</taxon>
        <taxon>Platyhelminthes</taxon>
        <taxon>Monogenea</taxon>
        <taxon>Monopisthocotylea</taxon>
        <taxon>Dactylogyridea</taxon>
        <taxon>Ancyrocephalidae</taxon>
        <taxon>Cichlidogyrus</taxon>
    </lineage>
</organism>
<dbReference type="Proteomes" id="UP001626550">
    <property type="component" value="Unassembled WGS sequence"/>
</dbReference>
<keyword evidence="3" id="KW-1185">Reference proteome</keyword>
<proteinExistence type="predicted"/>
<dbReference type="AlphaFoldDB" id="A0ABD2PP76"/>
<dbReference type="InterPro" id="IPR057618">
    <property type="entry name" value="Znf_POGZ/Z280C-D-like"/>
</dbReference>
<feature type="domain" description="POGZ/Z280C-D-like double Zinc finger" evidence="1">
    <location>
        <begin position="49"/>
        <end position="87"/>
    </location>
</feature>
<name>A0ABD2PP76_9PLAT</name>
<sequence length="161" mass="17823">MTRHRNKCSTVQQIDAQLSPPGELLALFHCHSNQGLRLSSISTKLSGVCFECGDKFREGPLNHFASRFVCRRCSFQTCCASYAKRHVCSQEPLLQMDQLLARPLLCACGYKSINIQAVIRHMAQCKSRFSVTASAGHLATVKLDKSPRDILSAVGLCKHLS</sequence>
<gene>
    <name evidence="2" type="ORF">Ciccas_012499</name>
</gene>
<comment type="caution">
    <text evidence="2">The sequence shown here is derived from an EMBL/GenBank/DDBJ whole genome shotgun (WGS) entry which is preliminary data.</text>
</comment>
<dbReference type="EMBL" id="JBJKFK010004478">
    <property type="protein sequence ID" value="KAL3308965.1"/>
    <property type="molecule type" value="Genomic_DNA"/>
</dbReference>
<dbReference type="Pfam" id="PF25429">
    <property type="entry name" value="zf-POGZ"/>
    <property type="match status" value="1"/>
</dbReference>
<accession>A0ABD2PP76</accession>